<protein>
    <submittedName>
        <fullName evidence="2">Uncharacterized protein</fullName>
    </submittedName>
</protein>
<dbReference type="AlphaFoldDB" id="A0A0F8YUQ2"/>
<gene>
    <name evidence="2" type="ORF">LCGC14_2775620</name>
</gene>
<comment type="caution">
    <text evidence="2">The sequence shown here is derived from an EMBL/GenBank/DDBJ whole genome shotgun (WGS) entry which is preliminary data.</text>
</comment>
<name>A0A0F8YUQ2_9ZZZZ</name>
<sequence>FARRKMSDLYVFFMVFGAMIGVVFTTLLVELEKLLRRGRKIK</sequence>
<evidence type="ECO:0000313" key="2">
    <source>
        <dbReference type="EMBL" id="KKK85203.1"/>
    </source>
</evidence>
<keyword evidence="1" id="KW-1133">Transmembrane helix</keyword>
<proteinExistence type="predicted"/>
<accession>A0A0F8YUQ2</accession>
<feature type="non-terminal residue" evidence="2">
    <location>
        <position position="1"/>
    </location>
</feature>
<organism evidence="2">
    <name type="scientific">marine sediment metagenome</name>
    <dbReference type="NCBI Taxonomy" id="412755"/>
    <lineage>
        <taxon>unclassified sequences</taxon>
        <taxon>metagenomes</taxon>
        <taxon>ecological metagenomes</taxon>
    </lineage>
</organism>
<feature type="transmembrane region" description="Helical" evidence="1">
    <location>
        <begin position="12"/>
        <end position="31"/>
    </location>
</feature>
<evidence type="ECO:0000256" key="1">
    <source>
        <dbReference type="SAM" id="Phobius"/>
    </source>
</evidence>
<reference evidence="2" key="1">
    <citation type="journal article" date="2015" name="Nature">
        <title>Complex archaea that bridge the gap between prokaryotes and eukaryotes.</title>
        <authorList>
            <person name="Spang A."/>
            <person name="Saw J.H."/>
            <person name="Jorgensen S.L."/>
            <person name="Zaremba-Niedzwiedzka K."/>
            <person name="Martijn J."/>
            <person name="Lind A.E."/>
            <person name="van Eijk R."/>
            <person name="Schleper C."/>
            <person name="Guy L."/>
            <person name="Ettema T.J."/>
        </authorList>
    </citation>
    <scope>NUCLEOTIDE SEQUENCE</scope>
</reference>
<keyword evidence="1" id="KW-0472">Membrane</keyword>
<keyword evidence="1" id="KW-0812">Transmembrane</keyword>
<dbReference type="EMBL" id="LAZR01051415">
    <property type="protein sequence ID" value="KKK85203.1"/>
    <property type="molecule type" value="Genomic_DNA"/>
</dbReference>